<dbReference type="Pfam" id="PF13660">
    <property type="entry name" value="DUF4147"/>
    <property type="match status" value="1"/>
</dbReference>
<dbReference type="Pfam" id="PF05161">
    <property type="entry name" value="MOFRL"/>
    <property type="match status" value="1"/>
</dbReference>
<dbReference type="AlphaFoldDB" id="A0A6B0GN21"/>
<name>A0A6B0GN21_9EURY</name>
<dbReference type="RefSeq" id="WP_158204711.1">
    <property type="nucleotide sequence ID" value="NZ_WSZK01000016.1"/>
</dbReference>
<evidence type="ECO:0000259" key="2">
    <source>
        <dbReference type="Pfam" id="PF13660"/>
    </source>
</evidence>
<organism evidence="3 4">
    <name type="scientific">Halomarina oriensis</name>
    <dbReference type="NCBI Taxonomy" id="671145"/>
    <lineage>
        <taxon>Archaea</taxon>
        <taxon>Methanobacteriati</taxon>
        <taxon>Methanobacteriota</taxon>
        <taxon>Stenosarchaea group</taxon>
        <taxon>Halobacteria</taxon>
        <taxon>Halobacteriales</taxon>
        <taxon>Natronomonadaceae</taxon>
        <taxon>Halomarina</taxon>
    </lineage>
</organism>
<dbReference type="PANTHER" id="PTHR12227">
    <property type="entry name" value="GLYCERATE KINASE"/>
    <property type="match status" value="1"/>
</dbReference>
<dbReference type="Gene3D" id="3.40.50.10180">
    <property type="entry name" value="Glycerate kinase, MOFRL-like N-terminal domain"/>
    <property type="match status" value="1"/>
</dbReference>
<gene>
    <name evidence="3" type="ORF">GQS65_11055</name>
</gene>
<dbReference type="InterPro" id="IPR025286">
    <property type="entry name" value="MOFRL_assoc_dom"/>
</dbReference>
<accession>A0A6B0GN21</accession>
<keyword evidence="4" id="KW-1185">Reference proteome</keyword>
<proteinExistence type="predicted"/>
<evidence type="ECO:0000259" key="1">
    <source>
        <dbReference type="Pfam" id="PF05161"/>
    </source>
</evidence>
<dbReference type="GO" id="GO:0008887">
    <property type="term" value="F:glycerate kinase activity"/>
    <property type="evidence" value="ECO:0007669"/>
    <property type="project" value="InterPro"/>
</dbReference>
<comment type="caution">
    <text evidence="3">The sequence shown here is derived from an EMBL/GenBank/DDBJ whole genome shotgun (WGS) entry which is preliminary data.</text>
</comment>
<evidence type="ECO:0000313" key="4">
    <source>
        <dbReference type="Proteomes" id="UP000451471"/>
    </source>
</evidence>
<feature type="domain" description="MOFRL-associated" evidence="2">
    <location>
        <begin position="8"/>
        <end position="240"/>
    </location>
</feature>
<dbReference type="Proteomes" id="UP000451471">
    <property type="component" value="Unassembled WGS sequence"/>
</dbReference>
<dbReference type="InterPro" id="IPR037035">
    <property type="entry name" value="GK-like_C_sf"/>
</dbReference>
<dbReference type="EMBL" id="WSZK01000016">
    <property type="protein sequence ID" value="MWG35017.1"/>
    <property type="molecule type" value="Genomic_DNA"/>
</dbReference>
<reference evidence="3 4" key="1">
    <citation type="submission" date="2019-12" db="EMBL/GenBank/DDBJ databases">
        <title>Halocatena pleomorpha gen. nov. sp. nov., an extremely halophilic archaeon of family Halobacteriaceae isolated from saltpan soil.</title>
        <authorList>
            <person name="Pal Y."/>
            <person name="Verma A."/>
            <person name="Krishnamurthi S."/>
            <person name="Kumar P."/>
        </authorList>
    </citation>
    <scope>NUCLEOTIDE SEQUENCE [LARGE SCALE GENOMIC DNA]</scope>
    <source>
        <strain evidence="3 4">JCM 16495</strain>
    </source>
</reference>
<dbReference type="GO" id="GO:0005737">
    <property type="term" value="C:cytoplasm"/>
    <property type="evidence" value="ECO:0007669"/>
    <property type="project" value="TreeGrafter"/>
</dbReference>
<feature type="domain" description="MOFRL" evidence="1">
    <location>
        <begin position="325"/>
        <end position="430"/>
    </location>
</feature>
<dbReference type="OrthoDB" id="10741at2157"/>
<dbReference type="SUPFAM" id="SSF82544">
    <property type="entry name" value="GckA/TtuD-like"/>
    <property type="match status" value="1"/>
</dbReference>
<dbReference type="Gene3D" id="3.40.1480.10">
    <property type="entry name" value="MOFRL domain"/>
    <property type="match status" value="1"/>
</dbReference>
<sequence length="447" mass="45002">MGSPQETAVECFQAAVAETLPVNVVAECLSMDGDVLSVDESRYDLSEYDEIVVVGSGKATPGVADALADRLGDRLSRGLVVGSIGGESDRIEYVIGEHPVPNEAGLDAGRRIHELVSAADEETLVLAVITGGASALLVAPPPDVDLDALRETTDLLLRSGATVTEINVVRKHLSLVKGGWLARAASPATLVGIVFSDVVGDDPSVIGSGPTAPDASTYGDALDVLDRYDLAVPSSVQAVLSAGATGDRPETPTADAPAFETAQTHVLVTGRTGLDAAAAVARDRGYEPLVLSGSVRGEAREAASTQAAIAEELVTTGDPVTPPAVVLSGGETTVTVQGTGEGGPNLECALAVGIELAETTAPVTGRVAFLAADTDGNDGSTDAAGGLVGPGTLSDLQTSRAALANNDALSALSEASALVSTGPTGTNVNDFRAIVVEAADGDCSVDE</sequence>
<dbReference type="InterPro" id="IPR039760">
    <property type="entry name" value="MOFRL_protein"/>
</dbReference>
<evidence type="ECO:0000313" key="3">
    <source>
        <dbReference type="EMBL" id="MWG35017.1"/>
    </source>
</evidence>
<dbReference type="InterPro" id="IPR038614">
    <property type="entry name" value="GK_N_sf"/>
</dbReference>
<dbReference type="InterPro" id="IPR007835">
    <property type="entry name" value="MOFRL"/>
</dbReference>
<dbReference type="PANTHER" id="PTHR12227:SF0">
    <property type="entry name" value="GLYCERATE KINASE"/>
    <property type="match status" value="1"/>
</dbReference>
<protein>
    <submittedName>
        <fullName evidence="3">DUF4147 domain-containing protein</fullName>
    </submittedName>
</protein>